<sequence>MNLEGSRIALINSDVCNPPTFMHLRIFGKFFVFTIKINFFYRMWQKLFGKRIKGLSKLTNKNDWLSLEQRYKMVKLATKKSKWIRPDCCVLRNKDNEQLSKFVSDLMGYFQSYFDNEFGVDYERVFFVKNSINGLNITSNDVRDAIKKDETIRYCTENDVVDYIEKYKLYTYSHNEHKFGTELELNSALSPIKRSRDPVGSLMSQSFSNAEPCSPTNINLFAEPIWKEKLFLSRHKATSLENIIRNNTSTPVYDNLTFEDMLKANEHWVNEMIKQTNGLRELKNDKSNGRTSLNKKVSFLSDDNSSKINATETVTKDKLLNSLLSIYDKKNEKSSTTVNSLMFPAIKIKNKYLTKVVDPDNTSDISVVFETDQNNYNKCCTLNTLESTV</sequence>
<protein>
    <submittedName>
        <fullName evidence="2">CTP_transf_like domain-containing protein</fullName>
    </submittedName>
</protein>
<reference evidence="2" key="1">
    <citation type="submission" date="2016-11" db="UniProtKB">
        <authorList>
            <consortium name="WormBaseParasite"/>
        </authorList>
    </citation>
    <scope>IDENTIFICATION</scope>
    <source>
        <strain evidence="2">KR3021</strain>
    </source>
</reference>
<proteinExistence type="predicted"/>
<organism evidence="1 2">
    <name type="scientific">Rhabditophanes sp. KR3021</name>
    <dbReference type="NCBI Taxonomy" id="114890"/>
    <lineage>
        <taxon>Eukaryota</taxon>
        <taxon>Metazoa</taxon>
        <taxon>Ecdysozoa</taxon>
        <taxon>Nematoda</taxon>
        <taxon>Chromadorea</taxon>
        <taxon>Rhabditida</taxon>
        <taxon>Tylenchina</taxon>
        <taxon>Panagrolaimomorpha</taxon>
        <taxon>Strongyloidoidea</taxon>
        <taxon>Alloionematidae</taxon>
        <taxon>Rhabditophanes</taxon>
    </lineage>
</organism>
<name>A0AC35U5L2_9BILA</name>
<accession>A0AC35U5L2</accession>
<dbReference type="WBParaSite" id="RSKR_0000768750.1">
    <property type="protein sequence ID" value="RSKR_0000768750.1"/>
    <property type="gene ID" value="RSKR_0000768750"/>
</dbReference>
<evidence type="ECO:0000313" key="1">
    <source>
        <dbReference type="Proteomes" id="UP000095286"/>
    </source>
</evidence>
<dbReference type="Proteomes" id="UP000095286">
    <property type="component" value="Unplaced"/>
</dbReference>
<evidence type="ECO:0000313" key="2">
    <source>
        <dbReference type="WBParaSite" id="RSKR_0000768750.1"/>
    </source>
</evidence>